<organism evidence="5 6">
    <name type="scientific">Cryoendolithus antarcticus</name>
    <dbReference type="NCBI Taxonomy" id="1507870"/>
    <lineage>
        <taxon>Eukaryota</taxon>
        <taxon>Fungi</taxon>
        <taxon>Dikarya</taxon>
        <taxon>Ascomycota</taxon>
        <taxon>Pezizomycotina</taxon>
        <taxon>Dothideomycetes</taxon>
        <taxon>Dothideomycetidae</taxon>
        <taxon>Cladosporiales</taxon>
        <taxon>Cladosporiaceae</taxon>
        <taxon>Cryoendolithus</taxon>
    </lineage>
</organism>
<dbReference type="InParanoid" id="A0A1V8SDM7"/>
<gene>
    <name evidence="5" type="ORF">B0A48_16844</name>
</gene>
<feature type="repeat" description="ANK" evidence="3">
    <location>
        <begin position="172"/>
        <end position="204"/>
    </location>
</feature>
<dbReference type="Gene3D" id="1.25.40.20">
    <property type="entry name" value="Ankyrin repeat-containing domain"/>
    <property type="match status" value="2"/>
</dbReference>
<dbReference type="Proteomes" id="UP000192596">
    <property type="component" value="Unassembled WGS sequence"/>
</dbReference>
<evidence type="ECO:0000256" key="3">
    <source>
        <dbReference type="PROSITE-ProRule" id="PRU00023"/>
    </source>
</evidence>
<dbReference type="STRING" id="1507870.A0A1V8SDM7"/>
<name>A0A1V8SDM7_9PEZI</name>
<dbReference type="PROSITE" id="PS50297">
    <property type="entry name" value="ANK_REP_REGION"/>
    <property type="match status" value="2"/>
</dbReference>
<dbReference type="Pfam" id="PF13637">
    <property type="entry name" value="Ank_4"/>
    <property type="match status" value="1"/>
</dbReference>
<dbReference type="InterPro" id="IPR036770">
    <property type="entry name" value="Ankyrin_rpt-contain_sf"/>
</dbReference>
<dbReference type="SMART" id="SM00248">
    <property type="entry name" value="ANK"/>
    <property type="match status" value="2"/>
</dbReference>
<dbReference type="AlphaFoldDB" id="A0A1V8SDM7"/>
<proteinExistence type="predicted"/>
<dbReference type="InterPro" id="IPR002110">
    <property type="entry name" value="Ankyrin_rpt"/>
</dbReference>
<dbReference type="PANTHER" id="PTHR24198:SF165">
    <property type="entry name" value="ANKYRIN REPEAT-CONTAINING PROTEIN-RELATED"/>
    <property type="match status" value="1"/>
</dbReference>
<evidence type="ECO:0000256" key="4">
    <source>
        <dbReference type="SAM" id="MobiDB-lite"/>
    </source>
</evidence>
<evidence type="ECO:0000256" key="1">
    <source>
        <dbReference type="ARBA" id="ARBA00022737"/>
    </source>
</evidence>
<evidence type="ECO:0000313" key="5">
    <source>
        <dbReference type="EMBL" id="OQN97040.1"/>
    </source>
</evidence>
<evidence type="ECO:0000313" key="6">
    <source>
        <dbReference type="Proteomes" id="UP000192596"/>
    </source>
</evidence>
<keyword evidence="1" id="KW-0677">Repeat</keyword>
<feature type="repeat" description="ANK" evidence="3">
    <location>
        <begin position="220"/>
        <end position="252"/>
    </location>
</feature>
<sequence>MIRVATEAQHTIYDYYGANDPTGKIRVFAMPFTNLQRVIIKAAINGHADVVAMLFDFAVQHCGLEPMDVIRVWTVSQTIRAGQAAVFDVLANVEPAVLTYDMEYHGLPLDLAMDRRKWGVVTVLFEHGIDARTLRKGFHHFSYRKHPLSLATQAEGTRMAELLLVQQKFPVEDSGALHSAAELGRLDVMRLLLEHKADVNETLSEDGLIVVKPEDKALYASWTPMHFAASAGQAEAMQLLESRGAQTGVTDRYGKTPAQLRDECSPANGS</sequence>
<dbReference type="EMBL" id="NAJO01000058">
    <property type="protein sequence ID" value="OQN97040.1"/>
    <property type="molecule type" value="Genomic_DNA"/>
</dbReference>
<evidence type="ECO:0000256" key="2">
    <source>
        <dbReference type="ARBA" id="ARBA00023043"/>
    </source>
</evidence>
<keyword evidence="6" id="KW-1185">Reference proteome</keyword>
<dbReference type="SUPFAM" id="SSF48403">
    <property type="entry name" value="Ankyrin repeat"/>
    <property type="match status" value="1"/>
</dbReference>
<comment type="caution">
    <text evidence="5">The sequence shown here is derived from an EMBL/GenBank/DDBJ whole genome shotgun (WGS) entry which is preliminary data.</text>
</comment>
<feature type="region of interest" description="Disordered" evidence="4">
    <location>
        <begin position="246"/>
        <end position="270"/>
    </location>
</feature>
<keyword evidence="2 3" id="KW-0040">ANK repeat</keyword>
<reference evidence="6" key="1">
    <citation type="submission" date="2017-03" db="EMBL/GenBank/DDBJ databases">
        <title>Genomes of endolithic fungi from Antarctica.</title>
        <authorList>
            <person name="Coleine C."/>
            <person name="Masonjones S."/>
            <person name="Stajich J.E."/>
        </authorList>
    </citation>
    <scope>NUCLEOTIDE SEQUENCE [LARGE SCALE GENOMIC DNA]</scope>
    <source>
        <strain evidence="6">CCFEE 5527</strain>
    </source>
</reference>
<accession>A0A1V8SDM7</accession>
<protein>
    <submittedName>
        <fullName evidence="5">Uncharacterized protein</fullName>
    </submittedName>
</protein>
<dbReference type="PROSITE" id="PS50088">
    <property type="entry name" value="ANK_REPEAT"/>
    <property type="match status" value="2"/>
</dbReference>
<dbReference type="PANTHER" id="PTHR24198">
    <property type="entry name" value="ANKYRIN REPEAT AND PROTEIN KINASE DOMAIN-CONTAINING PROTEIN"/>
    <property type="match status" value="1"/>
</dbReference>
<dbReference type="OrthoDB" id="5369447at2759"/>